<dbReference type="CDD" id="cd08977">
    <property type="entry name" value="SusD"/>
    <property type="match status" value="1"/>
</dbReference>
<evidence type="ECO:0000256" key="2">
    <source>
        <dbReference type="ARBA" id="ARBA00006275"/>
    </source>
</evidence>
<dbReference type="Pfam" id="PF14322">
    <property type="entry name" value="SusD-like_3"/>
    <property type="match status" value="1"/>
</dbReference>
<dbReference type="Proteomes" id="UP000198670">
    <property type="component" value="Unassembled WGS sequence"/>
</dbReference>
<accession>A0A1I3CL98</accession>
<sequence length="465" mass="53151">MKYFFFTLSACLLCACGESFLDIRPSVRQRVPQSLADYVALLDNTGTMSVSSHALGMIGSDELYLTEPSYNTFPTGVNHNYQKRAYTWEKQIFEGNESSKLDWNDGYKRILWANLVLDGIGNLSLSAGDKAVAEQARGMALFHRAWNYYNLAQLFCPVYEESSASESLGLPLRLEPDLTLKIGRSSLKDTYRQIIKDLDVAKELLPVNAVTTYRPNKAAVLALLSRIYLQMDDYQHAYEYADQCLALSNELLDYNTVDVNKPLTFTPLAVGNPEVLFLTTLSGQMTIYLRMLTTTYMLVDNDLYNSYEDGDIRREAYFLKNSDENFNFKGSYDATSYSYFTGMATDEVYLTKAECAVRLGDIPTALAAVNNLRKHRFLPDTFVAWDVRDADELLDRILAERRRELVFRGVRWEDLRRLNKETKYAKTLTRVLGDRTFTLEPGSNRYIWPIPLEAIQVGGYEQNER</sequence>
<evidence type="ECO:0000256" key="1">
    <source>
        <dbReference type="ARBA" id="ARBA00004442"/>
    </source>
</evidence>
<evidence type="ECO:0000313" key="9">
    <source>
        <dbReference type="Proteomes" id="UP000198670"/>
    </source>
</evidence>
<comment type="similarity">
    <text evidence="2">Belongs to the SusD family.</text>
</comment>
<dbReference type="Gene3D" id="1.25.40.390">
    <property type="match status" value="1"/>
</dbReference>
<proteinExistence type="inferred from homology"/>
<keyword evidence="4" id="KW-0472">Membrane</keyword>
<keyword evidence="9" id="KW-1185">Reference proteome</keyword>
<evidence type="ECO:0000313" key="8">
    <source>
        <dbReference type="EMBL" id="SFH75285.1"/>
    </source>
</evidence>
<keyword evidence="3" id="KW-0732">Signal</keyword>
<dbReference type="RefSeq" id="WP_090622473.1">
    <property type="nucleotide sequence ID" value="NZ_FOQO01000001.1"/>
</dbReference>
<keyword evidence="5" id="KW-0998">Cell outer membrane</keyword>
<dbReference type="GO" id="GO:0009279">
    <property type="term" value="C:cell outer membrane"/>
    <property type="evidence" value="ECO:0007669"/>
    <property type="project" value="UniProtKB-SubCell"/>
</dbReference>
<evidence type="ECO:0000256" key="5">
    <source>
        <dbReference type="ARBA" id="ARBA00023237"/>
    </source>
</evidence>
<dbReference type="InterPro" id="IPR033985">
    <property type="entry name" value="SusD-like_N"/>
</dbReference>
<reference evidence="8 9" key="1">
    <citation type="submission" date="2016-10" db="EMBL/GenBank/DDBJ databases">
        <authorList>
            <person name="de Groot N.N."/>
        </authorList>
    </citation>
    <scope>NUCLEOTIDE SEQUENCE [LARGE SCALE GENOMIC DNA]</scope>
    <source>
        <strain evidence="8 9">RK1</strain>
    </source>
</reference>
<dbReference type="InterPro" id="IPR012944">
    <property type="entry name" value="SusD_RagB_dom"/>
</dbReference>
<evidence type="ECO:0000259" key="6">
    <source>
        <dbReference type="Pfam" id="PF07980"/>
    </source>
</evidence>
<evidence type="ECO:0000259" key="7">
    <source>
        <dbReference type="Pfam" id="PF14322"/>
    </source>
</evidence>
<dbReference type="PROSITE" id="PS51257">
    <property type="entry name" value="PROKAR_LIPOPROTEIN"/>
    <property type="match status" value="1"/>
</dbReference>
<dbReference type="Pfam" id="PF07980">
    <property type="entry name" value="SusD_RagB"/>
    <property type="match status" value="1"/>
</dbReference>
<dbReference type="OrthoDB" id="653598at2"/>
<feature type="domain" description="RagB/SusD" evidence="6">
    <location>
        <begin position="347"/>
        <end position="457"/>
    </location>
</feature>
<comment type="subcellular location">
    <subcellularLocation>
        <location evidence="1">Cell outer membrane</location>
    </subcellularLocation>
</comment>
<organism evidence="8 9">
    <name type="scientific">Parapedobacter indicus</name>
    <dbReference type="NCBI Taxonomy" id="1477437"/>
    <lineage>
        <taxon>Bacteria</taxon>
        <taxon>Pseudomonadati</taxon>
        <taxon>Bacteroidota</taxon>
        <taxon>Sphingobacteriia</taxon>
        <taxon>Sphingobacteriales</taxon>
        <taxon>Sphingobacteriaceae</taxon>
        <taxon>Parapedobacter</taxon>
    </lineage>
</organism>
<protein>
    <submittedName>
        <fullName evidence="8">SusD family protein</fullName>
    </submittedName>
</protein>
<dbReference type="InterPro" id="IPR011990">
    <property type="entry name" value="TPR-like_helical_dom_sf"/>
</dbReference>
<gene>
    <name evidence="8" type="ORF">SAMN05444682_10187</name>
</gene>
<dbReference type="SUPFAM" id="SSF48452">
    <property type="entry name" value="TPR-like"/>
    <property type="match status" value="1"/>
</dbReference>
<name>A0A1I3CL98_9SPHI</name>
<feature type="domain" description="SusD-like N-terminal" evidence="7">
    <location>
        <begin position="20"/>
        <end position="229"/>
    </location>
</feature>
<evidence type="ECO:0000256" key="3">
    <source>
        <dbReference type="ARBA" id="ARBA00022729"/>
    </source>
</evidence>
<dbReference type="EMBL" id="FOQO01000001">
    <property type="protein sequence ID" value="SFH75285.1"/>
    <property type="molecule type" value="Genomic_DNA"/>
</dbReference>
<evidence type="ECO:0000256" key="4">
    <source>
        <dbReference type="ARBA" id="ARBA00023136"/>
    </source>
</evidence>
<dbReference type="STRING" id="1477437.SAMN05444682_10187"/>
<dbReference type="AlphaFoldDB" id="A0A1I3CL98"/>